<dbReference type="SMART" id="SM00430">
    <property type="entry name" value="HOLI"/>
    <property type="match status" value="1"/>
</dbReference>
<keyword evidence="5" id="KW-0805">Transcription regulation</keyword>
<dbReference type="EMBL" id="BX284605">
    <property type="protein sequence ID" value="CAB03437.3"/>
    <property type="molecule type" value="Genomic_DNA"/>
</dbReference>
<keyword evidence="7" id="KW-0804">Transcription</keyword>
<dbReference type="Pfam" id="PF00105">
    <property type="entry name" value="zf-C4"/>
    <property type="match status" value="1"/>
</dbReference>
<proteinExistence type="inferred from homology"/>
<dbReference type="CTD" id="188934"/>
<evidence type="ECO:0000256" key="5">
    <source>
        <dbReference type="ARBA" id="ARBA00023015"/>
    </source>
</evidence>
<dbReference type="SUPFAM" id="SSF48508">
    <property type="entry name" value="Nuclear receptor ligand-binding domain"/>
    <property type="match status" value="1"/>
</dbReference>
<gene>
    <name evidence="12 14" type="primary">nhr-223</name>
    <name evidence="12" type="ORF">CELE_T26E4.8</name>
    <name evidence="14" type="ORF">T26E4.8</name>
</gene>
<evidence type="ECO:0000256" key="3">
    <source>
        <dbReference type="ARBA" id="ARBA00022771"/>
    </source>
</evidence>
<dbReference type="GO" id="GO:0043565">
    <property type="term" value="F:sequence-specific DNA binding"/>
    <property type="evidence" value="ECO:0007669"/>
    <property type="project" value="InterPro"/>
</dbReference>
<comment type="similarity">
    <text evidence="1">Belongs to the nuclear hormone receptor family.</text>
</comment>
<dbReference type="HOGENOM" id="CLU_007368_3_0_1"/>
<evidence type="ECO:0000256" key="9">
    <source>
        <dbReference type="ARBA" id="ARBA00023242"/>
    </source>
</evidence>
<dbReference type="UCSC" id="T26E4.8">
    <property type="organism name" value="c. elegans"/>
</dbReference>
<evidence type="ECO:0000256" key="2">
    <source>
        <dbReference type="ARBA" id="ARBA00022723"/>
    </source>
</evidence>
<evidence type="ECO:0000313" key="12">
    <source>
        <dbReference type="EMBL" id="CAB03437.3"/>
    </source>
</evidence>
<evidence type="ECO:0000256" key="7">
    <source>
        <dbReference type="ARBA" id="ARBA00023163"/>
    </source>
</evidence>
<dbReference type="PROSITE" id="PS51030">
    <property type="entry name" value="NUCLEAR_REC_DBD_2"/>
    <property type="match status" value="1"/>
</dbReference>
<reference evidence="12 13" key="1">
    <citation type="journal article" date="1998" name="Science">
        <title>Genome sequence of the nematode C. elegans: a platform for investigating biology.</title>
        <authorList>
            <consortium name="The C. elegans sequencing consortium"/>
            <person name="Sulson J.E."/>
            <person name="Waterston R."/>
        </authorList>
    </citation>
    <scope>NUCLEOTIDE SEQUENCE [LARGE SCALE GENOMIC DNA]</scope>
    <source>
        <strain evidence="12 13">Bristol N2</strain>
    </source>
</reference>
<evidence type="ECO:0000313" key="14">
    <source>
        <dbReference type="WormBase" id="T26E4.8"/>
    </source>
</evidence>
<sequence>MFFRRQAIRKCALRPCSGGEACYRDTPLILGCQFCRFQKCIEVGMNIKALLQKTSLESLINFISDVDFERCITFLNFYPKQAGYTIWNVVENFPIEYIHRSQPLNYRCWLFLTAVSTIDFMKKFPFVFLSNSHDQTIILRKKFVKVASFCEAFRVYLFRDKQLAFPDGSSILIEGLDSELGDRIKYRLVVTFFELHITNEEFLLLLVLLFSNPAIESLSQTGSRLLSAYQNYYSSSLLEYCMLTYLKNGPTRFAELLDVFQVLTNPEFQLDEIVKEGFNLL</sequence>
<dbReference type="GeneID" id="188934"/>
<dbReference type="SUPFAM" id="SSF57716">
    <property type="entry name" value="Glucocorticoid receptor-like (DNA-binding domain)"/>
    <property type="match status" value="1"/>
</dbReference>
<keyword evidence="8 12" id="KW-0675">Receptor</keyword>
<dbReference type="GO" id="GO:0003700">
    <property type="term" value="F:DNA-binding transcription factor activity"/>
    <property type="evidence" value="ECO:0007669"/>
    <property type="project" value="InterPro"/>
</dbReference>
<evidence type="ECO:0000256" key="4">
    <source>
        <dbReference type="ARBA" id="ARBA00022833"/>
    </source>
</evidence>
<keyword evidence="6" id="KW-0238">DNA-binding</keyword>
<dbReference type="Bgee" id="WBGene00012050">
    <property type="expression patterns" value="Expressed in adult organism"/>
</dbReference>
<dbReference type="eggNOG" id="ENOG502THM8">
    <property type="taxonomic scope" value="Eukaryota"/>
</dbReference>
<dbReference type="PROSITE" id="PS51843">
    <property type="entry name" value="NR_LBD"/>
    <property type="match status" value="1"/>
</dbReference>
<evidence type="ECO:0000256" key="8">
    <source>
        <dbReference type="ARBA" id="ARBA00023170"/>
    </source>
</evidence>
<dbReference type="Gene3D" id="1.10.565.10">
    <property type="entry name" value="Retinoid X Receptor"/>
    <property type="match status" value="1"/>
</dbReference>
<dbReference type="SMART" id="SM00399">
    <property type="entry name" value="ZnF_C4"/>
    <property type="match status" value="1"/>
</dbReference>
<dbReference type="GO" id="GO:0008270">
    <property type="term" value="F:zinc ion binding"/>
    <property type="evidence" value="ECO:0007669"/>
    <property type="project" value="UniProtKB-KW"/>
</dbReference>
<dbReference type="PANTHER" id="PTHR45886">
    <property type="entry name" value="NUCLEAR HORMONE RECEPTOR FAMILY-RELATED-RELATED"/>
    <property type="match status" value="1"/>
</dbReference>
<dbReference type="KEGG" id="cel:CELE_T26E4.8"/>
<dbReference type="AGR" id="WB:WBGene00012050"/>
<dbReference type="AlphaFoldDB" id="O45842"/>
<evidence type="ECO:0000259" key="10">
    <source>
        <dbReference type="PROSITE" id="PS51030"/>
    </source>
</evidence>
<dbReference type="WormBase" id="T26E4.8">
    <property type="protein sequence ID" value="CE52996"/>
    <property type="gene ID" value="WBGene00012050"/>
    <property type="gene designation" value="nhr-223"/>
</dbReference>
<evidence type="ECO:0000256" key="1">
    <source>
        <dbReference type="ARBA" id="ARBA00005993"/>
    </source>
</evidence>
<dbReference type="InterPro" id="IPR013088">
    <property type="entry name" value="Znf_NHR/GATA"/>
</dbReference>
<dbReference type="InterPro" id="IPR035500">
    <property type="entry name" value="NHR-like_dom_sf"/>
</dbReference>
<dbReference type="Proteomes" id="UP000001940">
    <property type="component" value="Chromosome V"/>
</dbReference>
<accession>O45842</accession>
<dbReference type="InParanoid" id="O45842"/>
<dbReference type="PANTHER" id="PTHR45886:SF18">
    <property type="entry name" value="NR LBD DOMAIN-CONTAINING PROTEIN-RELATED"/>
    <property type="match status" value="1"/>
</dbReference>
<keyword evidence="9" id="KW-0539">Nucleus</keyword>
<feature type="domain" description="NR LBD" evidence="11">
    <location>
        <begin position="81"/>
        <end position="281"/>
    </location>
</feature>
<evidence type="ECO:0000256" key="6">
    <source>
        <dbReference type="ARBA" id="ARBA00023125"/>
    </source>
</evidence>
<feature type="domain" description="Nuclear receptor" evidence="10">
    <location>
        <begin position="1"/>
        <end position="52"/>
    </location>
</feature>
<keyword evidence="4" id="KW-0862">Zinc</keyword>
<organism evidence="12 13">
    <name type="scientific">Caenorhabditis elegans</name>
    <dbReference type="NCBI Taxonomy" id="6239"/>
    <lineage>
        <taxon>Eukaryota</taxon>
        <taxon>Metazoa</taxon>
        <taxon>Ecdysozoa</taxon>
        <taxon>Nematoda</taxon>
        <taxon>Chromadorea</taxon>
        <taxon>Rhabditida</taxon>
        <taxon>Rhabditina</taxon>
        <taxon>Rhabditomorpha</taxon>
        <taxon>Rhabditoidea</taxon>
        <taxon>Rhabditidae</taxon>
        <taxon>Peloderinae</taxon>
        <taxon>Caenorhabditis</taxon>
    </lineage>
</organism>
<dbReference type="InterPro" id="IPR001628">
    <property type="entry name" value="Znf_hrmn_rcpt"/>
</dbReference>
<keyword evidence="2" id="KW-0479">Metal-binding</keyword>
<dbReference type="SMR" id="O45842"/>
<keyword evidence="13" id="KW-1185">Reference proteome</keyword>
<dbReference type="Gene3D" id="3.30.50.10">
    <property type="entry name" value="Erythroid Transcription Factor GATA-1, subunit A"/>
    <property type="match status" value="1"/>
</dbReference>
<dbReference type="Pfam" id="PF00104">
    <property type="entry name" value="Hormone_recep"/>
    <property type="match status" value="1"/>
</dbReference>
<evidence type="ECO:0000313" key="13">
    <source>
        <dbReference type="Proteomes" id="UP000001940"/>
    </source>
</evidence>
<dbReference type="PIR" id="T25312">
    <property type="entry name" value="T25312"/>
</dbReference>
<dbReference type="RefSeq" id="NP_001359598.1">
    <property type="nucleotide sequence ID" value="NM_001373169.1"/>
</dbReference>
<evidence type="ECO:0000259" key="11">
    <source>
        <dbReference type="PROSITE" id="PS51843"/>
    </source>
</evidence>
<protein>
    <submittedName>
        <fullName evidence="12">Nuclear receptor domain-containing protein</fullName>
    </submittedName>
</protein>
<name>O45842_CAEEL</name>
<dbReference type="InterPro" id="IPR000536">
    <property type="entry name" value="Nucl_hrmn_rcpt_lig-bd"/>
</dbReference>
<keyword evidence="3" id="KW-0863">Zinc-finger</keyword>